<evidence type="ECO:0000256" key="19">
    <source>
        <dbReference type="SAM" id="MobiDB-lite"/>
    </source>
</evidence>
<evidence type="ECO:0000256" key="14">
    <source>
        <dbReference type="ARBA" id="ARBA00022918"/>
    </source>
</evidence>
<keyword evidence="14" id="KW-0695">RNA-directed DNA polymerase</keyword>
<comment type="caution">
    <text evidence="22">The sequence shown here is derived from an EMBL/GenBank/DDBJ whole genome shotgun (WGS) entry which is preliminary data.</text>
</comment>
<keyword evidence="5 20" id="KW-0812">Transmembrane</keyword>
<keyword evidence="16 20" id="KW-0472">Membrane</keyword>
<feature type="domain" description="Cadherin" evidence="21">
    <location>
        <begin position="569"/>
        <end position="673"/>
    </location>
</feature>
<dbReference type="SMART" id="SM00112">
    <property type="entry name" value="CA"/>
    <property type="match status" value="5"/>
</dbReference>
<evidence type="ECO:0000256" key="17">
    <source>
        <dbReference type="ARBA" id="ARBA00023180"/>
    </source>
</evidence>
<evidence type="ECO:0000256" key="1">
    <source>
        <dbReference type="ARBA" id="ARBA00003436"/>
    </source>
</evidence>
<name>A0AAE0UI47_9TELE</name>
<keyword evidence="3" id="KW-1003">Cell membrane</keyword>
<dbReference type="CDD" id="cd11304">
    <property type="entry name" value="Cadherin_repeat"/>
    <property type="match status" value="5"/>
</dbReference>
<dbReference type="GO" id="GO:0005886">
    <property type="term" value="C:plasma membrane"/>
    <property type="evidence" value="ECO:0007669"/>
    <property type="project" value="UniProtKB-SubCell"/>
</dbReference>
<dbReference type="Gene3D" id="2.60.40.60">
    <property type="entry name" value="Cadherins"/>
    <property type="match status" value="6"/>
</dbReference>
<dbReference type="Pfam" id="PF00028">
    <property type="entry name" value="Cadherin"/>
    <property type="match status" value="5"/>
</dbReference>
<keyword evidence="9" id="KW-0677">Repeat</keyword>
<gene>
    <name evidence="22" type="ORF">QTP70_033868</name>
</gene>
<sequence>MDQYKVQAVTDWSVPTTVKELQRFLGFANFYHHFIRNYSTVARPLISLLKGKRRKLAWPDPPQGAFVRLKSSFTTVPILRHPDPAIPFVVEVDASSCGIGVVLSQRQQDSGKLHPCAYYSRTLTAAETNYDVGNHEILSIKAALEDWRHWLEGVQHPFLVLTNHPNLVYLRVAKRLNPRQARWALFFMRFNFTVTYRPGTKNGKADALSRLVEEIQRAHAEERPPEACPPFKLYLRYTVLEEQERGTVVGNVAEDLGLDVTKLSARRFQTVPVQSLPRTSPPPALLEVDLESGALVVRERMDREELCGRSTPCLLHLEMFLEEPLELFRVETEVLDVNDNAPRFPRSDIAVEISESATPGTRFPVDGAFDPDVGTNSLSAYAITINEHFRLDVQTQGDGSRYAELVLEKPLDREKQAVHRYVLTAVDGGQPQRTGTALLVVTVLDSNDNPPIFDQSVYSVALRENSPVGTLIIQLNATDADEGSNGEVVYTLSSHNPPRIRELFAVDARTGRVEIIGELDYEESSTHQIHVQARDMGPNAVPAHCKVLLKLVDVNDNAPEIGFSTVTESVSERTTPGTVVAMLSVSDRDSGENGRVTCELLSGGVSQDAPPFKLKPSSLKNYYTMVTDRALDRENVESYTLTVVARDNGTPPLSTSKSIRVRIADENDNAPRFAQAVYEVHVTENNVPGAYIYAVTATDEDAGVNARVTYSIEEHEIQGMSVLTYVSINAENGYVYALRSFDHEQIREFSFTARAADCGTPVLTTNATVSVIIVDQNDNAPTVIAPLGKNGTAARAPLPRSAEPGYLVTRVISTDADDGENARLSYSITHGNDLGLFRMDWRSGELRTARRVSGGKRDSSLQSQLNPRAYELLIEVRDHGQPPLSCSARISVVLVDGAAVSLDEEGREKEGRGARGGARGSARSDEGAPEMTLVLLVALGSVSSVFLLAMIALAVRCRRKDKKFSALTCLTGDCCSCCGSCCGRRSRGRQKKLTKSDIVLVQSKTATQVPVEESGTGGSGAFGTHLHQQHHHCYQVCLTRESANTTDLMFLQPCCSPSRSATDTEHSSAARGAAAVLLTDQQPDIISNGSVLSGEIKHQRTELSYLDRPRRVNSSVFQEDIVSSKDSGHGDSEQGDSDHDATNRLHSSGQCPSITFL</sequence>
<dbReference type="Proteomes" id="UP001274896">
    <property type="component" value="Unassembled WGS sequence"/>
</dbReference>
<dbReference type="InterPro" id="IPR043502">
    <property type="entry name" value="DNA/RNA_pol_sf"/>
</dbReference>
<dbReference type="AlphaFoldDB" id="A0AAE0UI47"/>
<feature type="compositionally biased region" description="Basic and acidic residues" evidence="19">
    <location>
        <begin position="1122"/>
        <end position="1143"/>
    </location>
</feature>
<evidence type="ECO:0000256" key="11">
    <source>
        <dbReference type="ARBA" id="ARBA00022801"/>
    </source>
</evidence>
<dbReference type="Pfam" id="PF16492">
    <property type="entry name" value="Cadherin_C_2"/>
    <property type="match status" value="1"/>
</dbReference>
<dbReference type="GO" id="GO:0005509">
    <property type="term" value="F:calcium ion binding"/>
    <property type="evidence" value="ECO:0007669"/>
    <property type="project" value="UniProtKB-UniRule"/>
</dbReference>
<feature type="domain" description="Cadherin" evidence="21">
    <location>
        <begin position="286"/>
        <end position="344"/>
    </location>
</feature>
<dbReference type="FunFam" id="2.60.40.60:FF:000002">
    <property type="entry name" value="Protocadherin alpha 2"/>
    <property type="match status" value="1"/>
</dbReference>
<dbReference type="SUPFAM" id="SSF49313">
    <property type="entry name" value="Cadherin-like"/>
    <property type="match status" value="5"/>
</dbReference>
<comment type="subcellular location">
    <subcellularLocation>
        <location evidence="2">Cell membrane</location>
        <topology evidence="2">Single-pass type I membrane protein</topology>
    </subcellularLocation>
</comment>
<evidence type="ECO:0000256" key="9">
    <source>
        <dbReference type="ARBA" id="ARBA00022737"/>
    </source>
</evidence>
<dbReference type="InterPro" id="IPR043128">
    <property type="entry name" value="Rev_trsase/Diguanyl_cyclase"/>
</dbReference>
<evidence type="ECO:0000256" key="13">
    <source>
        <dbReference type="ARBA" id="ARBA00022889"/>
    </source>
</evidence>
<reference evidence="22" key="1">
    <citation type="submission" date="2023-06" db="EMBL/GenBank/DDBJ databases">
        <title>Male Hemibagrus guttatus genome.</title>
        <authorList>
            <person name="Bian C."/>
        </authorList>
    </citation>
    <scope>NUCLEOTIDE SEQUENCE</scope>
    <source>
        <strain evidence="22">Male_cb2023</strain>
        <tissue evidence="22">Muscle</tissue>
    </source>
</reference>
<feature type="domain" description="Cadherin" evidence="21">
    <location>
        <begin position="345"/>
        <end position="453"/>
    </location>
</feature>
<dbReference type="GO" id="GO:0007156">
    <property type="term" value="P:homophilic cell adhesion via plasma membrane adhesion molecules"/>
    <property type="evidence" value="ECO:0007669"/>
    <property type="project" value="InterPro"/>
</dbReference>
<dbReference type="FunFam" id="2.60.40.60:FF:000006">
    <property type="entry name" value="Protocadherin alpha 2"/>
    <property type="match status" value="1"/>
</dbReference>
<keyword evidence="7" id="KW-0540">Nuclease</keyword>
<keyword evidence="6" id="KW-0548">Nucleotidyltransferase</keyword>
<evidence type="ECO:0000256" key="20">
    <source>
        <dbReference type="SAM" id="Phobius"/>
    </source>
</evidence>
<evidence type="ECO:0000313" key="22">
    <source>
        <dbReference type="EMBL" id="KAK3507689.1"/>
    </source>
</evidence>
<feature type="domain" description="Cadherin" evidence="21">
    <location>
        <begin position="454"/>
        <end position="561"/>
    </location>
</feature>
<feature type="region of interest" description="Disordered" evidence="19">
    <location>
        <begin position="904"/>
        <end position="925"/>
    </location>
</feature>
<dbReference type="GO" id="GO:0009653">
    <property type="term" value="P:anatomical structure morphogenesis"/>
    <property type="evidence" value="ECO:0007669"/>
    <property type="project" value="UniProtKB-ARBA"/>
</dbReference>
<protein>
    <recommendedName>
        <fullName evidence="21">Cadherin domain-containing protein</fullName>
    </recommendedName>
</protein>
<dbReference type="FunFam" id="3.30.70.270:FF:000020">
    <property type="entry name" value="Transposon Tf2-6 polyprotein-like Protein"/>
    <property type="match status" value="1"/>
</dbReference>
<comment type="function">
    <text evidence="1">Potential calcium-dependent cell-adhesion protein. May be involved in the establishment and maintenance of specific neuronal connections in the brain.</text>
</comment>
<dbReference type="SUPFAM" id="SSF56672">
    <property type="entry name" value="DNA/RNA polymerases"/>
    <property type="match status" value="1"/>
</dbReference>
<keyword evidence="11" id="KW-0378">Hydrolase</keyword>
<dbReference type="InterPro" id="IPR050174">
    <property type="entry name" value="Protocadherin/Cadherin-CA"/>
</dbReference>
<evidence type="ECO:0000256" key="7">
    <source>
        <dbReference type="ARBA" id="ARBA00022722"/>
    </source>
</evidence>
<dbReference type="Gene3D" id="3.30.70.270">
    <property type="match status" value="1"/>
</dbReference>
<dbReference type="InterPro" id="IPR013164">
    <property type="entry name" value="Cadherin_N"/>
</dbReference>
<dbReference type="FunFam" id="2.60.40.60:FF:000093">
    <property type="entry name" value="Protocadherin 10"/>
    <property type="match status" value="1"/>
</dbReference>
<evidence type="ECO:0000256" key="8">
    <source>
        <dbReference type="ARBA" id="ARBA00022729"/>
    </source>
</evidence>
<evidence type="ECO:0000256" key="3">
    <source>
        <dbReference type="ARBA" id="ARBA00022475"/>
    </source>
</evidence>
<dbReference type="PRINTS" id="PR00205">
    <property type="entry name" value="CADHERIN"/>
</dbReference>
<dbReference type="InterPro" id="IPR002126">
    <property type="entry name" value="Cadherin-like_dom"/>
</dbReference>
<evidence type="ECO:0000256" key="10">
    <source>
        <dbReference type="ARBA" id="ARBA00022759"/>
    </source>
</evidence>
<feature type="domain" description="Cadherin" evidence="21">
    <location>
        <begin position="674"/>
        <end position="783"/>
    </location>
</feature>
<feature type="non-terminal residue" evidence="22">
    <location>
        <position position="1"/>
    </location>
</feature>
<dbReference type="GO" id="GO:0004519">
    <property type="term" value="F:endonuclease activity"/>
    <property type="evidence" value="ECO:0007669"/>
    <property type="project" value="UniProtKB-KW"/>
</dbReference>
<dbReference type="PROSITE" id="PS00232">
    <property type="entry name" value="CADHERIN_1"/>
    <property type="match status" value="3"/>
</dbReference>
<dbReference type="PROSITE" id="PS50268">
    <property type="entry name" value="CADHERIN_2"/>
    <property type="match status" value="6"/>
</dbReference>
<dbReference type="PANTHER" id="PTHR24028">
    <property type="entry name" value="CADHERIN-87A"/>
    <property type="match status" value="1"/>
</dbReference>
<dbReference type="InterPro" id="IPR020894">
    <property type="entry name" value="Cadherin_CS"/>
</dbReference>
<feature type="region of interest" description="Disordered" evidence="19">
    <location>
        <begin position="1121"/>
        <end position="1157"/>
    </location>
</feature>
<keyword evidence="17" id="KW-0325">Glycoprotein</keyword>
<dbReference type="Pfam" id="PF08266">
    <property type="entry name" value="Cadherin_2"/>
    <property type="match status" value="1"/>
</dbReference>
<evidence type="ECO:0000256" key="18">
    <source>
        <dbReference type="PROSITE-ProRule" id="PRU00043"/>
    </source>
</evidence>
<dbReference type="InterPro" id="IPR015919">
    <property type="entry name" value="Cadherin-like_sf"/>
</dbReference>
<proteinExistence type="predicted"/>
<feature type="compositionally biased region" description="Basic and acidic residues" evidence="19">
    <location>
        <begin position="904"/>
        <end position="913"/>
    </location>
</feature>
<evidence type="ECO:0000256" key="2">
    <source>
        <dbReference type="ARBA" id="ARBA00004251"/>
    </source>
</evidence>
<keyword evidence="4" id="KW-0808">Transferase</keyword>
<dbReference type="GO" id="GO:0016787">
    <property type="term" value="F:hydrolase activity"/>
    <property type="evidence" value="ECO:0007669"/>
    <property type="project" value="UniProtKB-KW"/>
</dbReference>
<dbReference type="FunFam" id="2.60.40.60:FF:000018">
    <property type="entry name" value="Protocadherin gamma c3"/>
    <property type="match status" value="1"/>
</dbReference>
<feature type="compositionally biased region" description="Polar residues" evidence="19">
    <location>
        <begin position="1144"/>
        <end position="1157"/>
    </location>
</feature>
<evidence type="ECO:0000256" key="12">
    <source>
        <dbReference type="ARBA" id="ARBA00022837"/>
    </source>
</evidence>
<dbReference type="PANTHER" id="PTHR24028:SF0">
    <property type="entry name" value="PROTOCADHERIN-10"/>
    <property type="match status" value="1"/>
</dbReference>
<evidence type="ECO:0000256" key="6">
    <source>
        <dbReference type="ARBA" id="ARBA00022695"/>
    </source>
</evidence>
<keyword evidence="23" id="KW-1185">Reference proteome</keyword>
<feature type="domain" description="Cadherin" evidence="21">
    <location>
        <begin position="790"/>
        <end position="896"/>
    </location>
</feature>
<dbReference type="InterPro" id="IPR041373">
    <property type="entry name" value="RT_RNaseH"/>
</dbReference>
<dbReference type="GO" id="GO:0003964">
    <property type="term" value="F:RNA-directed DNA polymerase activity"/>
    <property type="evidence" value="ECO:0007669"/>
    <property type="project" value="UniProtKB-KW"/>
</dbReference>
<accession>A0AAE0UI47</accession>
<evidence type="ECO:0000259" key="21">
    <source>
        <dbReference type="PROSITE" id="PS50268"/>
    </source>
</evidence>
<evidence type="ECO:0000256" key="4">
    <source>
        <dbReference type="ARBA" id="ARBA00022679"/>
    </source>
</evidence>
<evidence type="ECO:0000256" key="16">
    <source>
        <dbReference type="ARBA" id="ARBA00023136"/>
    </source>
</evidence>
<keyword evidence="13" id="KW-0130">Cell adhesion</keyword>
<keyword evidence="15 20" id="KW-1133">Transmembrane helix</keyword>
<keyword evidence="10" id="KW-0255">Endonuclease</keyword>
<evidence type="ECO:0000256" key="5">
    <source>
        <dbReference type="ARBA" id="ARBA00022692"/>
    </source>
</evidence>
<feature type="transmembrane region" description="Helical" evidence="20">
    <location>
        <begin position="933"/>
        <end position="955"/>
    </location>
</feature>
<dbReference type="FunFam" id="2.60.40.60:FF:000003">
    <property type="entry name" value="Protocadherin alpha 2"/>
    <property type="match status" value="1"/>
</dbReference>
<dbReference type="Pfam" id="PF17917">
    <property type="entry name" value="RT_RNaseH"/>
    <property type="match status" value="1"/>
</dbReference>
<dbReference type="EMBL" id="JAUCMX010000029">
    <property type="protein sequence ID" value="KAK3507689.1"/>
    <property type="molecule type" value="Genomic_DNA"/>
</dbReference>
<keyword evidence="8" id="KW-0732">Signal</keyword>
<dbReference type="CDD" id="cd09274">
    <property type="entry name" value="RNase_HI_RT_Ty3"/>
    <property type="match status" value="1"/>
</dbReference>
<organism evidence="22 23">
    <name type="scientific">Hemibagrus guttatus</name>
    <dbReference type="NCBI Taxonomy" id="175788"/>
    <lineage>
        <taxon>Eukaryota</taxon>
        <taxon>Metazoa</taxon>
        <taxon>Chordata</taxon>
        <taxon>Craniata</taxon>
        <taxon>Vertebrata</taxon>
        <taxon>Euteleostomi</taxon>
        <taxon>Actinopterygii</taxon>
        <taxon>Neopterygii</taxon>
        <taxon>Teleostei</taxon>
        <taxon>Ostariophysi</taxon>
        <taxon>Siluriformes</taxon>
        <taxon>Bagridae</taxon>
        <taxon>Hemibagrus</taxon>
    </lineage>
</organism>
<keyword evidence="12 18" id="KW-0106">Calcium</keyword>
<dbReference type="InterPro" id="IPR032455">
    <property type="entry name" value="Cadherin_C"/>
</dbReference>
<evidence type="ECO:0000256" key="15">
    <source>
        <dbReference type="ARBA" id="ARBA00022989"/>
    </source>
</evidence>
<evidence type="ECO:0000313" key="23">
    <source>
        <dbReference type="Proteomes" id="UP001274896"/>
    </source>
</evidence>
<dbReference type="FunFam" id="2.60.40.60:FF:000001">
    <property type="entry name" value="Protocadherin alpha 2"/>
    <property type="match status" value="1"/>
</dbReference>